<protein>
    <submittedName>
        <fullName evidence="2">Helix-turn-helix transcriptional regulator</fullName>
    </submittedName>
</protein>
<keyword evidence="3" id="KW-1185">Reference proteome</keyword>
<dbReference type="RefSeq" id="WP_221860037.1">
    <property type="nucleotide sequence ID" value="NZ_JAIKTU010000004.1"/>
</dbReference>
<dbReference type="Pfam" id="PF13560">
    <property type="entry name" value="HTH_31"/>
    <property type="match status" value="1"/>
</dbReference>
<dbReference type="EMBL" id="JAIKTU010000004">
    <property type="protein sequence ID" value="MBY0755061.1"/>
    <property type="molecule type" value="Genomic_DNA"/>
</dbReference>
<feature type="domain" description="HTH cro/C1-type" evidence="1">
    <location>
        <begin position="6"/>
        <end position="60"/>
    </location>
</feature>
<reference evidence="2 3" key="1">
    <citation type="journal article" date="2021" name="Cell Host Microbe">
        <title>in vivo commensal control of Clostridioides difficile virulence.</title>
        <authorList>
            <person name="Girinathan B.P."/>
            <person name="Dibenedetto N."/>
            <person name="Worley J.N."/>
            <person name="Peltier J."/>
            <person name="Arrieta-Ortiz M.L."/>
            <person name="Rupa Christinal Immanuel S."/>
            <person name="Lavin R."/>
            <person name="Delaney M.L."/>
            <person name="Cummins C."/>
            <person name="Hoffmann M."/>
            <person name="Luo Y."/>
            <person name="Gonzalez-Escalona N."/>
            <person name="Allard M."/>
            <person name="Onderdonk A.B."/>
            <person name="Gerber G.K."/>
            <person name="Sonenshein A.L."/>
            <person name="Baliga N."/>
            <person name="Dupuy B."/>
            <person name="Bry L."/>
        </authorList>
    </citation>
    <scope>NUCLEOTIDE SEQUENCE [LARGE SCALE GENOMIC DNA]</scope>
    <source>
        <strain evidence="2 3">DSM 599</strain>
    </source>
</reference>
<dbReference type="Gene3D" id="1.10.260.40">
    <property type="entry name" value="lambda repressor-like DNA-binding domains"/>
    <property type="match status" value="1"/>
</dbReference>
<evidence type="ECO:0000259" key="1">
    <source>
        <dbReference type="PROSITE" id="PS50943"/>
    </source>
</evidence>
<organism evidence="2 3">
    <name type="scientific">Clostridium sardiniense</name>
    <name type="common">Clostridium absonum</name>
    <dbReference type="NCBI Taxonomy" id="29369"/>
    <lineage>
        <taxon>Bacteria</taxon>
        <taxon>Bacillati</taxon>
        <taxon>Bacillota</taxon>
        <taxon>Clostridia</taxon>
        <taxon>Eubacteriales</taxon>
        <taxon>Clostridiaceae</taxon>
        <taxon>Clostridium</taxon>
    </lineage>
</organism>
<sequence length="68" mass="7742">MKITPIKIRRINAGLETEEAYKKLEISKSTFYKIEQGHGTPSAQLIARIAKLYNCKTDDIFKDLKITG</sequence>
<gene>
    <name evidence="2" type="ORF">K5V21_06290</name>
</gene>
<dbReference type="CDD" id="cd00093">
    <property type="entry name" value="HTH_XRE"/>
    <property type="match status" value="1"/>
</dbReference>
<dbReference type="InterPro" id="IPR010982">
    <property type="entry name" value="Lambda_DNA-bd_dom_sf"/>
</dbReference>
<dbReference type="Proteomes" id="UP001299068">
    <property type="component" value="Unassembled WGS sequence"/>
</dbReference>
<dbReference type="SUPFAM" id="SSF47413">
    <property type="entry name" value="lambda repressor-like DNA-binding domains"/>
    <property type="match status" value="1"/>
</dbReference>
<name>A0ABS7KW74_CLOSR</name>
<dbReference type="InterPro" id="IPR001387">
    <property type="entry name" value="Cro/C1-type_HTH"/>
</dbReference>
<accession>A0ABS7KW74</accession>
<dbReference type="SMART" id="SM00530">
    <property type="entry name" value="HTH_XRE"/>
    <property type="match status" value="1"/>
</dbReference>
<proteinExistence type="predicted"/>
<evidence type="ECO:0000313" key="2">
    <source>
        <dbReference type="EMBL" id="MBY0755061.1"/>
    </source>
</evidence>
<comment type="caution">
    <text evidence="2">The sequence shown here is derived from an EMBL/GenBank/DDBJ whole genome shotgun (WGS) entry which is preliminary data.</text>
</comment>
<dbReference type="PROSITE" id="PS50943">
    <property type="entry name" value="HTH_CROC1"/>
    <property type="match status" value="1"/>
</dbReference>
<evidence type="ECO:0000313" key="3">
    <source>
        <dbReference type="Proteomes" id="UP001299068"/>
    </source>
</evidence>